<protein>
    <submittedName>
        <fullName evidence="1">Uncharacterized protein</fullName>
    </submittedName>
</protein>
<keyword evidence="2" id="KW-1185">Reference proteome</keyword>
<dbReference type="Proteomes" id="UP000077173">
    <property type="component" value="Unassembled WGS sequence"/>
</dbReference>
<evidence type="ECO:0000313" key="2">
    <source>
        <dbReference type="Proteomes" id="UP000077173"/>
    </source>
</evidence>
<dbReference type="GeneID" id="32581267"/>
<reference evidence="1 2" key="1">
    <citation type="submission" date="2016-02" db="EMBL/GenBank/DDBJ databases">
        <title>Draft genome sequence of the strain BR 10247T Bradyrhizobium neotropicale isolated from nodules of Centrolobium paraense.</title>
        <authorList>
            <person name="Simoes-Araujo J.L."/>
            <person name="Barauna A.C."/>
            <person name="Silva K."/>
            <person name="Zilli J.E."/>
        </authorList>
    </citation>
    <scope>NUCLEOTIDE SEQUENCE [LARGE SCALE GENOMIC DNA]</scope>
    <source>
        <strain evidence="1 2">BR 10247</strain>
    </source>
</reference>
<dbReference type="EMBL" id="LSEF01000080">
    <property type="protein sequence ID" value="OAF12861.1"/>
    <property type="molecule type" value="Genomic_DNA"/>
</dbReference>
<dbReference type="AlphaFoldDB" id="A0A176YYJ4"/>
<organism evidence="1 2">
    <name type="scientific">Bradyrhizobium neotropicale</name>
    <dbReference type="NCBI Taxonomy" id="1497615"/>
    <lineage>
        <taxon>Bacteria</taxon>
        <taxon>Pseudomonadati</taxon>
        <taxon>Pseudomonadota</taxon>
        <taxon>Alphaproteobacteria</taxon>
        <taxon>Hyphomicrobiales</taxon>
        <taxon>Nitrobacteraceae</taxon>
        <taxon>Bradyrhizobium</taxon>
    </lineage>
</organism>
<gene>
    <name evidence="1" type="ORF">AXW67_19180</name>
</gene>
<sequence length="106" mass="11987">MTGPELKQLRTDLSDAIERKLTAADMAKLCGLPEKGGADTIRRWEVSGPTPSATKVLRVLAMASERHPILDNFNVFDRHDVREEDRPARRAAFRAQMCDEVRRRLG</sequence>
<comment type="caution">
    <text evidence="1">The sequence shown here is derived from an EMBL/GenBank/DDBJ whole genome shotgun (WGS) entry which is preliminary data.</text>
</comment>
<proteinExistence type="predicted"/>
<name>A0A176YYJ4_9BRAD</name>
<evidence type="ECO:0000313" key="1">
    <source>
        <dbReference type="EMBL" id="OAF12861.1"/>
    </source>
</evidence>
<accession>A0A176YYJ4</accession>
<dbReference type="RefSeq" id="WP_063680196.1">
    <property type="nucleotide sequence ID" value="NZ_LSEF01000080.1"/>
</dbReference>